<gene>
    <name evidence="1" type="ORF">ACFOY2_16815</name>
</gene>
<evidence type="ECO:0000313" key="1">
    <source>
        <dbReference type="EMBL" id="MFC4008896.1"/>
    </source>
</evidence>
<proteinExistence type="predicted"/>
<comment type="caution">
    <text evidence="1">The sequence shown here is derived from an EMBL/GenBank/DDBJ whole genome shotgun (WGS) entry which is preliminary data.</text>
</comment>
<evidence type="ECO:0000313" key="2">
    <source>
        <dbReference type="Proteomes" id="UP001595851"/>
    </source>
</evidence>
<dbReference type="Proteomes" id="UP001595851">
    <property type="component" value="Unassembled WGS sequence"/>
</dbReference>
<dbReference type="RefSeq" id="WP_379528958.1">
    <property type="nucleotide sequence ID" value="NZ_JBHSBI010000007.1"/>
</dbReference>
<dbReference type="EMBL" id="JBHSBI010000007">
    <property type="protein sequence ID" value="MFC4008896.1"/>
    <property type="molecule type" value="Genomic_DNA"/>
</dbReference>
<organism evidence="1 2">
    <name type="scientific">Nonomuraea purpurea</name>
    <dbReference type="NCBI Taxonomy" id="1849276"/>
    <lineage>
        <taxon>Bacteria</taxon>
        <taxon>Bacillati</taxon>
        <taxon>Actinomycetota</taxon>
        <taxon>Actinomycetes</taxon>
        <taxon>Streptosporangiales</taxon>
        <taxon>Streptosporangiaceae</taxon>
        <taxon>Nonomuraea</taxon>
    </lineage>
</organism>
<name>A0ABV8G4G2_9ACTN</name>
<accession>A0ABV8G4G2</accession>
<sequence length="467" mass="50312">MSVYGGLEFTEDSIQTTLLSFPGNVNPGAAVAPVATIPVGGQTIGVYAVNPANVGWLGAQRSTDHEVLQAGRVRLTNDTITSEWIVEGHRVNGLTVETMMANMRDDVASVVALRQQLRNAIATVRANHPNDYIVLAPGADHDIYPPGPTGLFVYAPSGDANGAAQITVQYSKVDTIRRICLLNASKYLPGKKVETGDDVDFVADTMGVMQKARYTQIVGQSATANAENLLQELIKLATPIAGVPGVILSKETVGLIMLMIVNDAMATTMRRYAATFGQTADKNMQRFFPKSRRREYVMALAKRPIDNVYFTALRTNLTNAAAAMAQLVWNSCDFTALDVARTQETMVPDSGALGPAQALAQTQKRGRDGGKVLDMEITGLKNAVLGEDGGLLSTRIDRAARAYTDCTNNDADHYTGGVGNVIRSLAFTPVVQHSYGAVYELRNQEVPITLDSREEVLTIMRKLFGAA</sequence>
<reference evidence="2" key="1">
    <citation type="journal article" date="2019" name="Int. J. Syst. Evol. Microbiol.">
        <title>The Global Catalogue of Microorganisms (GCM) 10K type strain sequencing project: providing services to taxonomists for standard genome sequencing and annotation.</title>
        <authorList>
            <consortium name="The Broad Institute Genomics Platform"/>
            <consortium name="The Broad Institute Genome Sequencing Center for Infectious Disease"/>
            <person name="Wu L."/>
            <person name="Ma J."/>
        </authorList>
    </citation>
    <scope>NUCLEOTIDE SEQUENCE [LARGE SCALE GENOMIC DNA]</scope>
    <source>
        <strain evidence="2">TBRC 1276</strain>
    </source>
</reference>
<protein>
    <submittedName>
        <fullName evidence="1">Uncharacterized protein</fullName>
    </submittedName>
</protein>
<keyword evidence="2" id="KW-1185">Reference proteome</keyword>